<keyword evidence="3" id="KW-0862">Zinc</keyword>
<keyword evidence="5" id="KW-1133">Transmembrane helix</keyword>
<dbReference type="PROSITE" id="PS51292">
    <property type="entry name" value="ZF_RING_CH"/>
    <property type="match status" value="1"/>
</dbReference>
<dbReference type="Pfam" id="PF12906">
    <property type="entry name" value="RINGv"/>
    <property type="match status" value="1"/>
</dbReference>
<dbReference type="InterPro" id="IPR011016">
    <property type="entry name" value="Znf_RING-CH"/>
</dbReference>
<keyword evidence="8" id="KW-1185">Reference proteome</keyword>
<feature type="domain" description="RING-CH-type" evidence="6">
    <location>
        <begin position="91"/>
        <end position="158"/>
    </location>
</feature>
<feature type="transmembrane region" description="Helical" evidence="5">
    <location>
        <begin position="296"/>
        <end position="314"/>
    </location>
</feature>
<evidence type="ECO:0000313" key="7">
    <source>
        <dbReference type="EMBL" id="KAJ8447736.1"/>
    </source>
</evidence>
<dbReference type="AlphaFoldDB" id="A0A9Q1QN92"/>
<feature type="transmembrane region" description="Helical" evidence="5">
    <location>
        <begin position="261"/>
        <end position="284"/>
    </location>
</feature>
<comment type="caution">
    <text evidence="7">The sequence shown here is derived from an EMBL/GenBank/DDBJ whole genome shotgun (WGS) entry which is preliminary data.</text>
</comment>
<accession>A0A9Q1QN92</accession>
<keyword evidence="5" id="KW-0812">Transmembrane</keyword>
<dbReference type="Proteomes" id="UP001153076">
    <property type="component" value="Unassembled WGS sequence"/>
</dbReference>
<keyword evidence="1" id="KW-0479">Metal-binding</keyword>
<dbReference type="EMBL" id="JAKOGI010000035">
    <property type="protein sequence ID" value="KAJ8447736.1"/>
    <property type="molecule type" value="Genomic_DNA"/>
</dbReference>
<evidence type="ECO:0000313" key="8">
    <source>
        <dbReference type="Proteomes" id="UP001153076"/>
    </source>
</evidence>
<dbReference type="SMART" id="SM00744">
    <property type="entry name" value="RINGv"/>
    <property type="match status" value="1"/>
</dbReference>
<dbReference type="GO" id="GO:0008270">
    <property type="term" value="F:zinc ion binding"/>
    <property type="evidence" value="ECO:0007669"/>
    <property type="project" value="UniProtKB-KW"/>
</dbReference>
<dbReference type="PANTHER" id="PTHR38530">
    <property type="entry name" value="OS06G0468300 PROTEIN"/>
    <property type="match status" value="1"/>
</dbReference>
<evidence type="ECO:0000256" key="4">
    <source>
        <dbReference type="SAM" id="MobiDB-lite"/>
    </source>
</evidence>
<reference evidence="7" key="1">
    <citation type="submission" date="2022-04" db="EMBL/GenBank/DDBJ databases">
        <title>Carnegiea gigantea Genome sequencing and assembly v2.</title>
        <authorList>
            <person name="Copetti D."/>
            <person name="Sanderson M.J."/>
            <person name="Burquez A."/>
            <person name="Wojciechowski M.F."/>
        </authorList>
    </citation>
    <scope>NUCLEOTIDE SEQUENCE</scope>
    <source>
        <strain evidence="7">SGP5-SGP5p</strain>
        <tissue evidence="7">Aerial part</tissue>
    </source>
</reference>
<evidence type="ECO:0000256" key="1">
    <source>
        <dbReference type="ARBA" id="ARBA00022723"/>
    </source>
</evidence>
<sequence length="658" mass="71915">MGTENQKDSVNEGANNGSSSPIKSDSSRVSTASQLSIERELGLPTCRVCQCIESDKKGDTVLGFLGISPPLDELSDVKEQSKPNSKIAPTEFVSPTGEVFVCNADVEMGESCYRDTLTELGCSCKDDLALVHYACALKWFVNHGSTICEICGSVATNIRSDDFRKILASLKEYEALRERTATGVPNPAQISANSGVDPDAVAAIRRQRLSEIYLWFNPLGNNHQHNNSNGNVRASSLAITEQPSNFVIEEVAPTQSPATKWAVEGTGILLATGLLTVILAWLIAPRVGRKTAKNGLHILLGGVCALALVVFFRFSEKIYRISELTPRKAILLGNGGDFSVCFDCWVPKLLQNDYSRICESRPRKKAKKEAKICGDSTSLESSRVCDSQDRDKSLEEMVNEANVVAQKKFAVAVEAKDKAVAKAVVARKAVELASGVLNFVSADRGGGNRGGSVVNDDTQLAIQLHRAMNSSPRISRNSCLLNASHVNVSAVNGNANLEALQSQTADKMCFSTAFNVGSDANTVDIDSFSRREQSGLCSFEARKDFAQKIEETDGQKRNIPSDSNDCLITYGRKRRASQDGRSKEPDGLLRMYRRRLSHVERRNAERNHCFRTYHRRLSPMSHCKNNMVNGGFNLERGILAPTFALNCCENPRVFADAS</sequence>
<evidence type="ECO:0000256" key="5">
    <source>
        <dbReference type="SAM" id="Phobius"/>
    </source>
</evidence>
<keyword evidence="5" id="KW-0472">Membrane</keyword>
<feature type="compositionally biased region" description="Basic and acidic residues" evidence="4">
    <location>
        <begin position="1"/>
        <end position="10"/>
    </location>
</feature>
<protein>
    <recommendedName>
        <fullName evidence="6">RING-CH-type domain-containing protein</fullName>
    </recommendedName>
</protein>
<gene>
    <name evidence="7" type="ORF">Cgig2_015099</name>
</gene>
<dbReference type="OrthoDB" id="1900797at2759"/>
<feature type="compositionally biased region" description="Polar residues" evidence="4">
    <location>
        <begin position="12"/>
        <end position="33"/>
    </location>
</feature>
<evidence type="ECO:0000256" key="2">
    <source>
        <dbReference type="ARBA" id="ARBA00022771"/>
    </source>
</evidence>
<evidence type="ECO:0000259" key="6">
    <source>
        <dbReference type="PROSITE" id="PS51292"/>
    </source>
</evidence>
<keyword evidence="2" id="KW-0863">Zinc-finger</keyword>
<organism evidence="7 8">
    <name type="scientific">Carnegiea gigantea</name>
    <dbReference type="NCBI Taxonomy" id="171969"/>
    <lineage>
        <taxon>Eukaryota</taxon>
        <taxon>Viridiplantae</taxon>
        <taxon>Streptophyta</taxon>
        <taxon>Embryophyta</taxon>
        <taxon>Tracheophyta</taxon>
        <taxon>Spermatophyta</taxon>
        <taxon>Magnoliopsida</taxon>
        <taxon>eudicotyledons</taxon>
        <taxon>Gunneridae</taxon>
        <taxon>Pentapetalae</taxon>
        <taxon>Caryophyllales</taxon>
        <taxon>Cactineae</taxon>
        <taxon>Cactaceae</taxon>
        <taxon>Cactoideae</taxon>
        <taxon>Echinocereeae</taxon>
        <taxon>Carnegiea</taxon>
    </lineage>
</organism>
<feature type="region of interest" description="Disordered" evidence="4">
    <location>
        <begin position="1"/>
        <end position="33"/>
    </location>
</feature>
<proteinExistence type="predicted"/>
<dbReference type="InterPro" id="IPR013083">
    <property type="entry name" value="Znf_RING/FYVE/PHD"/>
</dbReference>
<evidence type="ECO:0000256" key="3">
    <source>
        <dbReference type="ARBA" id="ARBA00022833"/>
    </source>
</evidence>
<dbReference type="SUPFAM" id="SSF57850">
    <property type="entry name" value="RING/U-box"/>
    <property type="match status" value="1"/>
</dbReference>
<dbReference type="Gene3D" id="3.30.40.10">
    <property type="entry name" value="Zinc/RING finger domain, C3HC4 (zinc finger)"/>
    <property type="match status" value="1"/>
</dbReference>
<name>A0A9Q1QN92_9CARY</name>